<dbReference type="PANTHER" id="PTHR38593">
    <property type="entry name" value="BLR2558 PROTEIN"/>
    <property type="match status" value="1"/>
</dbReference>
<reference evidence="3" key="1">
    <citation type="journal article" date="2019" name="Int. J. Syst. Evol. Microbiol.">
        <title>The Global Catalogue of Microorganisms (GCM) 10K type strain sequencing project: providing services to taxonomists for standard genome sequencing and annotation.</title>
        <authorList>
            <consortium name="The Broad Institute Genomics Platform"/>
            <consortium name="The Broad Institute Genome Sequencing Center for Infectious Disease"/>
            <person name="Wu L."/>
            <person name="Ma J."/>
        </authorList>
    </citation>
    <scope>NUCLEOTIDE SEQUENCE [LARGE SCALE GENOMIC DNA]</scope>
    <source>
        <strain evidence="3">JCM 17085</strain>
    </source>
</reference>
<dbReference type="InterPro" id="IPR025419">
    <property type="entry name" value="DUF4142"/>
</dbReference>
<sequence>MVDESAVSFVKQGLEVSQTEINASKMAQTTSKNARVINFAQMMIADHAGVNDDLQKIAIANKIAASDSIGAAHQAAITSMANNSGVKFDQAYIQLMINGHQEAIKIFNVAKSDRNEDVQRFARKTLPVLMMHLDSANAIAASLK</sequence>
<name>A0ABP7WES7_9SPHI</name>
<accession>A0ABP7WES7</accession>
<protein>
    <submittedName>
        <fullName evidence="2">DUF4142 domain-containing protein</fullName>
    </submittedName>
</protein>
<keyword evidence="3" id="KW-1185">Reference proteome</keyword>
<evidence type="ECO:0000313" key="3">
    <source>
        <dbReference type="Proteomes" id="UP001500841"/>
    </source>
</evidence>
<dbReference type="InterPro" id="IPR012347">
    <property type="entry name" value="Ferritin-like"/>
</dbReference>
<comment type="caution">
    <text evidence="2">The sequence shown here is derived from an EMBL/GenBank/DDBJ whole genome shotgun (WGS) entry which is preliminary data.</text>
</comment>
<dbReference type="PANTHER" id="PTHR38593:SF1">
    <property type="entry name" value="BLR2558 PROTEIN"/>
    <property type="match status" value="1"/>
</dbReference>
<organism evidence="2 3">
    <name type="scientific">Mucilaginibacter panaciglaebae</name>
    <dbReference type="NCBI Taxonomy" id="502331"/>
    <lineage>
        <taxon>Bacteria</taxon>
        <taxon>Pseudomonadati</taxon>
        <taxon>Bacteroidota</taxon>
        <taxon>Sphingobacteriia</taxon>
        <taxon>Sphingobacteriales</taxon>
        <taxon>Sphingobacteriaceae</taxon>
        <taxon>Mucilaginibacter</taxon>
    </lineage>
</organism>
<gene>
    <name evidence="2" type="ORF">GCM10022392_05600</name>
</gene>
<evidence type="ECO:0000313" key="2">
    <source>
        <dbReference type="EMBL" id="GAA4087448.1"/>
    </source>
</evidence>
<proteinExistence type="predicted"/>
<feature type="domain" description="DUF4142" evidence="1">
    <location>
        <begin position="7"/>
        <end position="139"/>
    </location>
</feature>
<dbReference type="EMBL" id="BAABCV010000002">
    <property type="protein sequence ID" value="GAA4087448.1"/>
    <property type="molecule type" value="Genomic_DNA"/>
</dbReference>
<dbReference type="Proteomes" id="UP001500841">
    <property type="component" value="Unassembled WGS sequence"/>
</dbReference>
<dbReference type="Pfam" id="PF13628">
    <property type="entry name" value="DUF4142"/>
    <property type="match status" value="1"/>
</dbReference>
<dbReference type="Gene3D" id="1.20.1260.10">
    <property type="match status" value="1"/>
</dbReference>
<evidence type="ECO:0000259" key="1">
    <source>
        <dbReference type="Pfam" id="PF13628"/>
    </source>
</evidence>